<dbReference type="EMBL" id="CAKOFQ010006730">
    <property type="protein sequence ID" value="CAH1966086.1"/>
    <property type="molecule type" value="Genomic_DNA"/>
</dbReference>
<dbReference type="Proteomes" id="UP001152888">
    <property type="component" value="Unassembled WGS sequence"/>
</dbReference>
<accession>A0A9P0K2S4</accession>
<dbReference type="AlphaFoldDB" id="A0A9P0K2S4"/>
<reference evidence="1" key="1">
    <citation type="submission" date="2022-03" db="EMBL/GenBank/DDBJ databases">
        <authorList>
            <person name="Sayadi A."/>
        </authorList>
    </citation>
    <scope>NUCLEOTIDE SEQUENCE</scope>
</reference>
<sequence>MQKRIGSFFFLNIFKHFVFVSNSQQKMIDTNVYSNVCFWNIIAHLFNNSQIRNV</sequence>
<gene>
    <name evidence="1" type="ORF">ACAOBT_LOCUS6663</name>
</gene>
<proteinExistence type="predicted"/>
<evidence type="ECO:0000313" key="1">
    <source>
        <dbReference type="EMBL" id="CAH1966086.1"/>
    </source>
</evidence>
<organism evidence="1 2">
    <name type="scientific">Acanthoscelides obtectus</name>
    <name type="common">Bean weevil</name>
    <name type="synonym">Bruchus obtectus</name>
    <dbReference type="NCBI Taxonomy" id="200917"/>
    <lineage>
        <taxon>Eukaryota</taxon>
        <taxon>Metazoa</taxon>
        <taxon>Ecdysozoa</taxon>
        <taxon>Arthropoda</taxon>
        <taxon>Hexapoda</taxon>
        <taxon>Insecta</taxon>
        <taxon>Pterygota</taxon>
        <taxon>Neoptera</taxon>
        <taxon>Endopterygota</taxon>
        <taxon>Coleoptera</taxon>
        <taxon>Polyphaga</taxon>
        <taxon>Cucujiformia</taxon>
        <taxon>Chrysomeloidea</taxon>
        <taxon>Chrysomelidae</taxon>
        <taxon>Bruchinae</taxon>
        <taxon>Bruchini</taxon>
        <taxon>Acanthoscelides</taxon>
    </lineage>
</organism>
<name>A0A9P0K2S4_ACAOB</name>
<evidence type="ECO:0000313" key="2">
    <source>
        <dbReference type="Proteomes" id="UP001152888"/>
    </source>
</evidence>
<comment type="caution">
    <text evidence="1">The sequence shown here is derived from an EMBL/GenBank/DDBJ whole genome shotgun (WGS) entry which is preliminary data.</text>
</comment>
<protein>
    <submittedName>
        <fullName evidence="1">Uncharacterized protein</fullName>
    </submittedName>
</protein>
<keyword evidence="2" id="KW-1185">Reference proteome</keyword>